<feature type="transmembrane region" description="Helical" evidence="7">
    <location>
        <begin position="705"/>
        <end position="723"/>
    </location>
</feature>
<keyword evidence="4 7" id="KW-1133">Transmembrane helix</keyword>
<feature type="compositionally biased region" description="Basic and acidic residues" evidence="6">
    <location>
        <begin position="235"/>
        <end position="245"/>
    </location>
</feature>
<feature type="compositionally biased region" description="Polar residues" evidence="6">
    <location>
        <begin position="125"/>
        <end position="138"/>
    </location>
</feature>
<feature type="transmembrane region" description="Helical" evidence="7">
    <location>
        <begin position="483"/>
        <end position="501"/>
    </location>
</feature>
<comment type="similarity">
    <text evidence="2">Belongs to the nucleobase:cation symporter-2 (NCS2) (TC 2.A.40) family.</text>
</comment>
<feature type="compositionally biased region" description="Basic and acidic residues" evidence="6">
    <location>
        <begin position="184"/>
        <end position="206"/>
    </location>
</feature>
<feature type="transmembrane region" description="Helical" evidence="7">
    <location>
        <begin position="513"/>
        <end position="531"/>
    </location>
</feature>
<feature type="transmembrane region" description="Helical" evidence="7">
    <location>
        <begin position="432"/>
        <end position="450"/>
    </location>
</feature>
<dbReference type="GO" id="GO:0016020">
    <property type="term" value="C:membrane"/>
    <property type="evidence" value="ECO:0007669"/>
    <property type="project" value="UniProtKB-SubCell"/>
</dbReference>
<feature type="transmembrane region" description="Helical" evidence="7">
    <location>
        <begin position="677"/>
        <end position="699"/>
    </location>
</feature>
<dbReference type="InterPro" id="IPR006043">
    <property type="entry name" value="NCS2"/>
</dbReference>
<evidence type="ECO:0000256" key="2">
    <source>
        <dbReference type="ARBA" id="ARBA00008821"/>
    </source>
</evidence>
<evidence type="ECO:0000313" key="8">
    <source>
        <dbReference type="EMBL" id="JAT49023.1"/>
    </source>
</evidence>
<evidence type="ECO:0000256" key="4">
    <source>
        <dbReference type="ARBA" id="ARBA00022989"/>
    </source>
</evidence>
<dbReference type="GO" id="GO:0022857">
    <property type="term" value="F:transmembrane transporter activity"/>
    <property type="evidence" value="ECO:0007669"/>
    <property type="project" value="InterPro"/>
</dbReference>
<feature type="transmembrane region" description="Helical" evidence="7">
    <location>
        <begin position="456"/>
        <end position="476"/>
    </location>
</feature>
<dbReference type="EMBL" id="GDJX01018913">
    <property type="protein sequence ID" value="JAT49023.1"/>
    <property type="molecule type" value="Transcribed_RNA"/>
</dbReference>
<feature type="transmembrane region" description="Helical" evidence="7">
    <location>
        <begin position="788"/>
        <end position="808"/>
    </location>
</feature>
<evidence type="ECO:0000313" key="9">
    <source>
        <dbReference type="EMBL" id="JAT51862.1"/>
    </source>
</evidence>
<dbReference type="AlphaFoldDB" id="A0A1D1Y318"/>
<keyword evidence="5 7" id="KW-0472">Membrane</keyword>
<feature type="compositionally biased region" description="Polar residues" evidence="6">
    <location>
        <begin position="46"/>
        <end position="55"/>
    </location>
</feature>
<feature type="compositionally biased region" description="Basic and acidic residues" evidence="6">
    <location>
        <begin position="139"/>
        <end position="149"/>
    </location>
</feature>
<comment type="subcellular location">
    <subcellularLocation>
        <location evidence="1">Membrane</location>
        <topology evidence="1">Multi-pass membrane protein</topology>
    </subcellularLocation>
</comment>
<protein>
    <submittedName>
        <fullName evidence="8">Nucleobase-ascorbate transporter 11</fullName>
    </submittedName>
</protein>
<sequence>MPMLSLSLSNPRLATCVHSILPNPLLPLFLPPSVELSLSLPTSEMNYRQRNQGNPPASVALGGGSSSRPSPPMEVEDVGDDGRQSKGGRAAQKPGPWPPKIEPFVPKNTDYNPRELKSWARRTGFNPNVSGETSLSSLSEREPDNDRNVEAVTQGARSDLLDRGLVGGRGGNGSLAAALASSKPPDEEREPILGRRRAAARDRGVEIDPVPDPGNGVRRAGDGDDEAEGLAGGIRRAEREKRRTGAEPVVGPKDEGRGVGADPALGSNNGEPRRNGNGDPKVVPADMQVNRKDPGKPEMDDVQIDMVSDSEELEDRIPSGPPPGLKDNPSIPALILYGLQHYLSLAGSLVFIPLIMVPAMGGSDEQTAAVISTMLLVSGVTTVLHSYFGTRLPLVQGSSFVYLAPALVIINSEEFRNLSENKFKHIMRELQGAIIVGSLFQAILGYSGLISLLLRLINPVVVAPTVAAVGLAYFSYGFPQAGNCVEISVPQILLALIFTLYLRKVSILGHRVFLVYAVPLSVAVVWAYAFFLTAGGAYNYKDCSTNVPTSNILLDSCRKHALTMKSCRTDVSNAWRTAAWVRVPYPFQWGMPTFHFKTSFIMVFVSLVASVDSVGSYHATSFLINSSPPTPGIVSRGIGLEGCSSILAGLWGTGTGSTTLTENIHTIDVTKMASCRALAVGAVFLILFSCLGKVGALLASIPLSLAAAVLCFTWALIVALGLSTLQYTRTPSTRNIIIVGFTLFISLSVPSYLQQYQPISNLILPSYFIPYAAASNGPIHLGSNSLNYALNGLLSLNMVVALFVAFVLDNTVPGSKQERGVYIWSKRSGHESDQSLSGYALPHRVGQFFRWVKWVGS</sequence>
<evidence type="ECO:0000256" key="7">
    <source>
        <dbReference type="SAM" id="Phobius"/>
    </source>
</evidence>
<dbReference type="Pfam" id="PF00860">
    <property type="entry name" value="Xan_ur_permease"/>
    <property type="match status" value="1"/>
</dbReference>
<accession>A0A1D1Y318</accession>
<dbReference type="EMBL" id="GDJX01016074">
    <property type="protein sequence ID" value="JAT51862.1"/>
    <property type="molecule type" value="Transcribed_RNA"/>
</dbReference>
<evidence type="ECO:0000256" key="5">
    <source>
        <dbReference type="ARBA" id="ARBA00023136"/>
    </source>
</evidence>
<feature type="region of interest" description="Disordered" evidence="6">
    <location>
        <begin position="46"/>
        <end position="301"/>
    </location>
</feature>
<gene>
    <name evidence="8" type="primary">NAT11_1</name>
    <name evidence="9" type="synonym">NAT11_2</name>
    <name evidence="8" type="ORF">g.99242</name>
    <name evidence="9" type="ORF">g.99244</name>
</gene>
<feature type="transmembrane region" description="Helical" evidence="7">
    <location>
        <begin position="368"/>
        <end position="388"/>
    </location>
</feature>
<proteinExistence type="inferred from homology"/>
<evidence type="ECO:0000256" key="3">
    <source>
        <dbReference type="ARBA" id="ARBA00022692"/>
    </source>
</evidence>
<feature type="transmembrane region" description="Helical" evidence="7">
    <location>
        <begin position="334"/>
        <end position="356"/>
    </location>
</feature>
<evidence type="ECO:0000256" key="1">
    <source>
        <dbReference type="ARBA" id="ARBA00004141"/>
    </source>
</evidence>
<reference evidence="8" key="1">
    <citation type="submission" date="2015-07" db="EMBL/GenBank/DDBJ databases">
        <title>Transcriptome Assembly of Anthurium amnicola.</title>
        <authorList>
            <person name="Suzuki J."/>
        </authorList>
    </citation>
    <scope>NUCLEOTIDE SEQUENCE</scope>
</reference>
<dbReference type="PANTHER" id="PTHR11119">
    <property type="entry name" value="XANTHINE-URACIL / VITAMIN C PERMEASE FAMILY MEMBER"/>
    <property type="match status" value="1"/>
</dbReference>
<evidence type="ECO:0000256" key="6">
    <source>
        <dbReference type="SAM" id="MobiDB-lite"/>
    </source>
</evidence>
<feature type="transmembrane region" description="Helical" evidence="7">
    <location>
        <begin position="735"/>
        <end position="753"/>
    </location>
</feature>
<keyword evidence="3 7" id="KW-0812">Transmembrane</keyword>
<name>A0A1D1Y318_9ARAE</name>
<organism evidence="8">
    <name type="scientific">Anthurium amnicola</name>
    <dbReference type="NCBI Taxonomy" id="1678845"/>
    <lineage>
        <taxon>Eukaryota</taxon>
        <taxon>Viridiplantae</taxon>
        <taxon>Streptophyta</taxon>
        <taxon>Embryophyta</taxon>
        <taxon>Tracheophyta</taxon>
        <taxon>Spermatophyta</taxon>
        <taxon>Magnoliopsida</taxon>
        <taxon>Liliopsida</taxon>
        <taxon>Araceae</taxon>
        <taxon>Pothoideae</taxon>
        <taxon>Potheae</taxon>
        <taxon>Anthurium</taxon>
    </lineage>
</organism>
<feature type="compositionally biased region" description="Basic and acidic residues" evidence="6">
    <location>
        <begin position="289"/>
        <end position="299"/>
    </location>
</feature>